<dbReference type="AlphaFoldDB" id="A0A1G6ZXC6"/>
<accession>A0A1G6ZXC6</accession>
<dbReference type="InterPro" id="IPR036661">
    <property type="entry name" value="Luciferase-like_sf"/>
</dbReference>
<proteinExistence type="predicted"/>
<dbReference type="SUPFAM" id="SSF51679">
    <property type="entry name" value="Bacterial luciferase-like"/>
    <property type="match status" value="1"/>
</dbReference>
<gene>
    <name evidence="1" type="ORF">SAMN05216505_11684</name>
</gene>
<reference evidence="2" key="1">
    <citation type="submission" date="2016-10" db="EMBL/GenBank/DDBJ databases">
        <authorList>
            <person name="Varghese N."/>
            <person name="Submissions S."/>
        </authorList>
    </citation>
    <scope>NUCLEOTIDE SEQUENCE [LARGE SCALE GENOMIC DNA]</scope>
    <source>
        <strain evidence="2">CGMCC 4.3504</strain>
    </source>
</reference>
<dbReference type="Proteomes" id="UP000182100">
    <property type="component" value="Unassembled WGS sequence"/>
</dbReference>
<protein>
    <submittedName>
        <fullName evidence="1">Uncharacterized protein</fullName>
    </submittedName>
</protein>
<evidence type="ECO:0000313" key="2">
    <source>
        <dbReference type="Proteomes" id="UP000182100"/>
    </source>
</evidence>
<dbReference type="GO" id="GO:0016705">
    <property type="term" value="F:oxidoreductase activity, acting on paired donors, with incorporation or reduction of molecular oxygen"/>
    <property type="evidence" value="ECO:0007669"/>
    <property type="project" value="InterPro"/>
</dbReference>
<evidence type="ECO:0000313" key="1">
    <source>
        <dbReference type="EMBL" id="SDE07324.1"/>
    </source>
</evidence>
<keyword evidence="2" id="KW-1185">Reference proteome</keyword>
<name>A0A1G6ZXC6_9ACTN</name>
<dbReference type="EMBL" id="FMZK01000016">
    <property type="protein sequence ID" value="SDE07324.1"/>
    <property type="molecule type" value="Genomic_DNA"/>
</dbReference>
<sequence>MSERALCRVARRGDGWLPLVAVPGHVDVDGPVAQRSQLDELARQTGRDPRAIDTVLRVSIDAGASTERVAGGIVFLADRIPAGAAVSGRTANRSFFTAGTSARAACSSGVSVTQLPGRGT</sequence>
<organism evidence="1 2">
    <name type="scientific">Streptomyces prasinopilosus</name>
    <dbReference type="NCBI Taxonomy" id="67344"/>
    <lineage>
        <taxon>Bacteria</taxon>
        <taxon>Bacillati</taxon>
        <taxon>Actinomycetota</taxon>
        <taxon>Actinomycetes</taxon>
        <taxon>Kitasatosporales</taxon>
        <taxon>Streptomycetaceae</taxon>
        <taxon>Streptomyces</taxon>
    </lineage>
</organism>
<dbReference type="Gene3D" id="3.20.20.30">
    <property type="entry name" value="Luciferase-like domain"/>
    <property type="match status" value="1"/>
</dbReference>
<dbReference type="STRING" id="67344.SAMN05216505_11684"/>